<feature type="non-terminal residue" evidence="2">
    <location>
        <position position="315"/>
    </location>
</feature>
<dbReference type="Pfam" id="PF01208">
    <property type="entry name" value="URO-D"/>
    <property type="match status" value="1"/>
</dbReference>
<accession>A0A0F8XMK3</accession>
<organism evidence="2">
    <name type="scientific">marine sediment metagenome</name>
    <dbReference type="NCBI Taxonomy" id="412755"/>
    <lineage>
        <taxon>unclassified sequences</taxon>
        <taxon>metagenomes</taxon>
        <taxon>ecological metagenomes</taxon>
    </lineage>
</organism>
<dbReference type="GO" id="GO:0006779">
    <property type="term" value="P:porphyrin-containing compound biosynthetic process"/>
    <property type="evidence" value="ECO:0007669"/>
    <property type="project" value="InterPro"/>
</dbReference>
<sequence>MNNRERVLTTLDHRVPDRVPLDLGSVGSLMVDPVYFAVKKQLGIKGDIEPYRRGSTANYYDERLLERFDIDFRHIWFRSPDKPGAKENPNGTVTDEWGITWSSEGSYPVGFPLKDAALEDLEKFIWPVPDKSWDVTELAEIARHLSENTDYAVVAKAVFGGGGLLERSYYLRTIDSLFIDMAVNKDFVHCLVEQVARVETALWDIYLGAVGPYVDIVQRASDLGTQLSLFLSPALYREIFKPHDAKIFSLIREKAPQAKIWYHSCGAVSDIIDDDIEIGIDILNPLQPDVNNVYEIKKKYGDRLTFWGNVDTRNI</sequence>
<dbReference type="AlphaFoldDB" id="A0A0F8XMK3"/>
<evidence type="ECO:0000313" key="2">
    <source>
        <dbReference type="EMBL" id="KKK70218.1"/>
    </source>
</evidence>
<proteinExistence type="predicted"/>
<dbReference type="InterPro" id="IPR038071">
    <property type="entry name" value="UROD/MetE-like_sf"/>
</dbReference>
<dbReference type="SUPFAM" id="SSF51726">
    <property type="entry name" value="UROD/MetE-like"/>
    <property type="match status" value="1"/>
</dbReference>
<evidence type="ECO:0000259" key="1">
    <source>
        <dbReference type="Pfam" id="PF01208"/>
    </source>
</evidence>
<protein>
    <recommendedName>
        <fullName evidence="1">Uroporphyrinogen decarboxylase (URO-D) domain-containing protein</fullName>
    </recommendedName>
</protein>
<dbReference type="Gene3D" id="3.20.20.210">
    <property type="match status" value="1"/>
</dbReference>
<reference evidence="2" key="1">
    <citation type="journal article" date="2015" name="Nature">
        <title>Complex archaea that bridge the gap between prokaryotes and eukaryotes.</title>
        <authorList>
            <person name="Spang A."/>
            <person name="Saw J.H."/>
            <person name="Jorgensen S.L."/>
            <person name="Zaremba-Niedzwiedzka K."/>
            <person name="Martijn J."/>
            <person name="Lind A.E."/>
            <person name="van Eijk R."/>
            <person name="Schleper C."/>
            <person name="Guy L."/>
            <person name="Ettema T.J."/>
        </authorList>
    </citation>
    <scope>NUCLEOTIDE SEQUENCE</scope>
</reference>
<dbReference type="EMBL" id="LAZR01058288">
    <property type="protein sequence ID" value="KKK70218.1"/>
    <property type="molecule type" value="Genomic_DNA"/>
</dbReference>
<comment type="caution">
    <text evidence="2">The sequence shown here is derived from an EMBL/GenBank/DDBJ whole genome shotgun (WGS) entry which is preliminary data.</text>
</comment>
<dbReference type="GO" id="GO:0004853">
    <property type="term" value="F:uroporphyrinogen decarboxylase activity"/>
    <property type="evidence" value="ECO:0007669"/>
    <property type="project" value="InterPro"/>
</dbReference>
<dbReference type="InterPro" id="IPR000257">
    <property type="entry name" value="Uroporphyrinogen_deCOase"/>
</dbReference>
<name>A0A0F8XMK3_9ZZZZ</name>
<gene>
    <name evidence="2" type="ORF">LCGC14_2926190</name>
</gene>
<feature type="domain" description="Uroporphyrinogen decarboxylase (URO-D)" evidence="1">
    <location>
        <begin position="120"/>
        <end position="312"/>
    </location>
</feature>